<dbReference type="SUPFAM" id="SSF55811">
    <property type="entry name" value="Nudix"/>
    <property type="match status" value="1"/>
</dbReference>
<dbReference type="GO" id="GO:0016787">
    <property type="term" value="F:hydrolase activity"/>
    <property type="evidence" value="ECO:0007669"/>
    <property type="project" value="UniProtKB-KW"/>
</dbReference>
<dbReference type="EMBL" id="JALQCX010000013">
    <property type="protein sequence ID" value="MCK9814365.1"/>
    <property type="molecule type" value="Genomic_DNA"/>
</dbReference>
<reference evidence="7 8" key="1">
    <citation type="journal article" date="2022" name="Int. J. Syst. Evol. Microbiol.">
        <title>Pseudomonas aegrilactucae sp. nov. and Pseudomonas morbosilactucae sp. nov., pathogens causing bacterial rot of lettuce in Japan.</title>
        <authorList>
            <person name="Sawada H."/>
            <person name="Fujikawa T."/>
            <person name="Satou M."/>
        </authorList>
    </citation>
    <scope>NUCLEOTIDE SEQUENCE [LARGE SCALE GENOMIC DNA]</scope>
    <source>
        <strain evidence="5 7">MAFF 302030</strain>
        <strain evidence="6 8">MAFF 302046</strain>
    </source>
</reference>
<evidence type="ECO:0000256" key="1">
    <source>
        <dbReference type="ARBA" id="ARBA00001946"/>
    </source>
</evidence>
<evidence type="ECO:0000313" key="7">
    <source>
        <dbReference type="Proteomes" id="UP001155059"/>
    </source>
</evidence>
<evidence type="ECO:0000259" key="4">
    <source>
        <dbReference type="PROSITE" id="PS51462"/>
    </source>
</evidence>
<dbReference type="Proteomes" id="UP001155059">
    <property type="component" value="Unassembled WGS sequence"/>
</dbReference>
<dbReference type="PANTHER" id="PTHR43046:SF2">
    <property type="entry name" value="8-OXO-DGTP DIPHOSPHATASE-RELATED"/>
    <property type="match status" value="1"/>
</dbReference>
<keyword evidence="2 3" id="KW-0378">Hydrolase</keyword>
<feature type="domain" description="Nudix hydrolase" evidence="4">
    <location>
        <begin position="1"/>
        <end position="118"/>
    </location>
</feature>
<reference evidence="7 8" key="2">
    <citation type="journal article" date="2023" name="Plant Pathol.">
        <title>Dismantling and reorganizing Pseudomonas marginalis sensu#lato.</title>
        <authorList>
            <person name="Sawada H."/>
            <person name="Fujikawa T."/>
            <person name="Satou M."/>
        </authorList>
    </citation>
    <scope>NUCLEOTIDE SEQUENCE [LARGE SCALE GENOMIC DNA]</scope>
    <source>
        <strain evidence="5 7">MAFF 302030</strain>
        <strain evidence="6 8">MAFF 302046</strain>
    </source>
</reference>
<dbReference type="PROSITE" id="PS00893">
    <property type="entry name" value="NUDIX_BOX"/>
    <property type="match status" value="1"/>
</dbReference>
<dbReference type="PANTHER" id="PTHR43046">
    <property type="entry name" value="GDP-MANNOSE MANNOSYL HYDROLASE"/>
    <property type="match status" value="1"/>
</dbReference>
<dbReference type="Gene3D" id="3.90.79.10">
    <property type="entry name" value="Nucleoside Triphosphate Pyrophosphohydrolase"/>
    <property type="match status" value="1"/>
</dbReference>
<dbReference type="EMBL" id="JALQCW010000087">
    <property type="protein sequence ID" value="MCK9801533.1"/>
    <property type="molecule type" value="Genomic_DNA"/>
</dbReference>
<evidence type="ECO:0000256" key="3">
    <source>
        <dbReference type="RuleBase" id="RU003476"/>
    </source>
</evidence>
<evidence type="ECO:0000313" key="5">
    <source>
        <dbReference type="EMBL" id="MCK9801533.1"/>
    </source>
</evidence>
<dbReference type="PRINTS" id="PR00502">
    <property type="entry name" value="NUDIXFAMILY"/>
</dbReference>
<sequence>MKNRATVICAQDGNILLVRKDKRKWALPGGKVEPGESPAEAAARELSEETGLDVQELLYLLQFSSGNVVHHVFEASVSNPQDARPQNEIAAIQWRPYAVASEVDAKPATRTIISSFLRRL</sequence>
<keyword evidence="8" id="KW-1185">Reference proteome</keyword>
<name>A0A9X2C9J2_9PSED</name>
<proteinExistence type="inferred from homology"/>
<accession>A0A9X2C9J2</accession>
<dbReference type="CDD" id="cd04667">
    <property type="entry name" value="NUDIX_Hydrolase"/>
    <property type="match status" value="1"/>
</dbReference>
<dbReference type="InterPro" id="IPR015797">
    <property type="entry name" value="NUDIX_hydrolase-like_dom_sf"/>
</dbReference>
<evidence type="ECO:0000256" key="2">
    <source>
        <dbReference type="ARBA" id="ARBA00022801"/>
    </source>
</evidence>
<dbReference type="InterPro" id="IPR000086">
    <property type="entry name" value="NUDIX_hydrolase_dom"/>
</dbReference>
<protein>
    <submittedName>
        <fullName evidence="5">NUDIX domain-containing protein</fullName>
    </submittedName>
</protein>
<gene>
    <name evidence="5" type="ORF">M1B34_28655</name>
    <name evidence="6" type="ORF">M1B35_09535</name>
</gene>
<dbReference type="Pfam" id="PF00293">
    <property type="entry name" value="NUDIX"/>
    <property type="match status" value="1"/>
</dbReference>
<dbReference type="RefSeq" id="WP_123328727.1">
    <property type="nucleotide sequence ID" value="NZ_JALQCW010000087.1"/>
</dbReference>
<evidence type="ECO:0000313" key="8">
    <source>
        <dbReference type="Proteomes" id="UP001155163"/>
    </source>
</evidence>
<dbReference type="Proteomes" id="UP001155163">
    <property type="component" value="Unassembled WGS sequence"/>
</dbReference>
<dbReference type="InterPro" id="IPR020476">
    <property type="entry name" value="Nudix_hydrolase"/>
</dbReference>
<evidence type="ECO:0000313" key="6">
    <source>
        <dbReference type="EMBL" id="MCK9814365.1"/>
    </source>
</evidence>
<dbReference type="PROSITE" id="PS51462">
    <property type="entry name" value="NUDIX"/>
    <property type="match status" value="1"/>
</dbReference>
<dbReference type="InterPro" id="IPR020084">
    <property type="entry name" value="NUDIX_hydrolase_CS"/>
</dbReference>
<comment type="caution">
    <text evidence="5">The sequence shown here is derived from an EMBL/GenBank/DDBJ whole genome shotgun (WGS) entry which is preliminary data.</text>
</comment>
<comment type="cofactor">
    <cofactor evidence="1">
        <name>Mg(2+)</name>
        <dbReference type="ChEBI" id="CHEBI:18420"/>
    </cofactor>
</comment>
<comment type="similarity">
    <text evidence="3">Belongs to the Nudix hydrolase family.</text>
</comment>
<dbReference type="AlphaFoldDB" id="A0A9X2C9J2"/>
<organism evidence="5 7">
    <name type="scientific">Pseudomonas morbosilactucae</name>
    <dbReference type="NCBI Taxonomy" id="2938197"/>
    <lineage>
        <taxon>Bacteria</taxon>
        <taxon>Pseudomonadati</taxon>
        <taxon>Pseudomonadota</taxon>
        <taxon>Gammaproteobacteria</taxon>
        <taxon>Pseudomonadales</taxon>
        <taxon>Pseudomonadaceae</taxon>
        <taxon>Pseudomonas</taxon>
    </lineage>
</organism>